<gene>
    <name evidence="7" type="ordered locus">AZC_2438</name>
</gene>
<dbReference type="AlphaFoldDB" id="A8I6Q3"/>
<dbReference type="Pfam" id="PF02353">
    <property type="entry name" value="CMAS"/>
    <property type="match status" value="1"/>
</dbReference>
<dbReference type="InterPro" id="IPR029063">
    <property type="entry name" value="SAM-dependent_MTases_sf"/>
</dbReference>
<evidence type="ECO:0000256" key="3">
    <source>
        <dbReference type="ARBA" id="ARBA00022679"/>
    </source>
</evidence>
<dbReference type="KEGG" id="azc:AZC_2438"/>
<dbReference type="PANTHER" id="PTHR43667">
    <property type="entry name" value="CYCLOPROPANE-FATTY-ACYL-PHOSPHOLIPID SYNTHASE"/>
    <property type="match status" value="1"/>
</dbReference>
<dbReference type="PIRSF" id="PIRSF003085">
    <property type="entry name" value="CMAS"/>
    <property type="match status" value="1"/>
</dbReference>
<name>A8I6Q3_AZOC5</name>
<dbReference type="Gene3D" id="3.40.50.150">
    <property type="entry name" value="Vaccinia Virus protein VP39"/>
    <property type="match status" value="1"/>
</dbReference>
<protein>
    <submittedName>
        <fullName evidence="7">Cyclopropane-fatty-acyl-phospholipid synthase</fullName>
    </submittedName>
</protein>
<proteinExistence type="inferred from homology"/>
<dbReference type="InterPro" id="IPR003333">
    <property type="entry name" value="CMAS"/>
</dbReference>
<evidence type="ECO:0000256" key="4">
    <source>
        <dbReference type="ARBA" id="ARBA00022691"/>
    </source>
</evidence>
<dbReference type="GO" id="GO:0008610">
    <property type="term" value="P:lipid biosynthetic process"/>
    <property type="evidence" value="ECO:0007669"/>
    <property type="project" value="InterPro"/>
</dbReference>
<evidence type="ECO:0000313" key="7">
    <source>
        <dbReference type="EMBL" id="BAF88436.1"/>
    </source>
</evidence>
<dbReference type="STRING" id="438753.AZC_2438"/>
<keyword evidence="4" id="KW-0949">S-adenosyl-L-methionine</keyword>
<evidence type="ECO:0000313" key="8">
    <source>
        <dbReference type="Proteomes" id="UP000000270"/>
    </source>
</evidence>
<dbReference type="SUPFAM" id="SSF53335">
    <property type="entry name" value="S-adenosyl-L-methionine-dependent methyltransferases"/>
    <property type="match status" value="1"/>
</dbReference>
<accession>A8I6Q3</accession>
<dbReference type="PANTHER" id="PTHR43667:SF2">
    <property type="entry name" value="FATTY ACID C-METHYL TRANSFERASE"/>
    <property type="match status" value="1"/>
</dbReference>
<reference evidence="7 8" key="1">
    <citation type="journal article" date="2007" name="Appl. Environ. Microbiol.">
        <title>Rhizobial factors required for stem nodule maturation and maintenance in Sesbania rostrata-Azorhizobium caulinodans ORS571 symbiosis.</title>
        <authorList>
            <person name="Suzuki S."/>
            <person name="Aono T."/>
            <person name="Lee KB."/>
            <person name="Suzuki T."/>
            <person name="Liu CT."/>
            <person name="Miwa H."/>
            <person name="Wakao S."/>
            <person name="Iki T."/>
            <person name="Oyaizu H."/>
        </authorList>
    </citation>
    <scope>NUCLEOTIDE SEQUENCE [LARGE SCALE GENOMIC DNA]</scope>
    <source>
        <strain evidence="8">ATCC 43989 / DSM 5975 / JCM 20966 / LMG 6465 / NBRC 14845 / NCIMB 13405 / ORS 571</strain>
    </source>
</reference>
<evidence type="ECO:0000256" key="5">
    <source>
        <dbReference type="ARBA" id="ARBA00023098"/>
    </source>
</evidence>
<dbReference type="GO" id="GO:0008168">
    <property type="term" value="F:methyltransferase activity"/>
    <property type="evidence" value="ECO:0007669"/>
    <property type="project" value="UniProtKB-KW"/>
</dbReference>
<reference evidence="7 8" key="4">
    <citation type="journal article" date="2009" name="Appl. Environ. Microbiol.">
        <title>Comparative genome-wide transcriptional profiling of Azorhizobium caulinodans ORS571 grown under free-living and symbiotic conditions.</title>
        <authorList>
            <person name="Tsukada S."/>
            <person name="Aono T."/>
            <person name="Akiba N."/>
            <person name="Lee KB."/>
            <person name="Liu CT."/>
            <person name="Toyazaki H."/>
            <person name="Oyaizu H."/>
        </authorList>
    </citation>
    <scope>NUCLEOTIDE SEQUENCE [LARGE SCALE GENOMIC DNA]</scope>
    <source>
        <strain evidence="8">ATCC 43989 / DSM 5975 / JCM 20966 / LMG 6465 / NBRC 14845 / NCIMB 13405 / ORS 571</strain>
    </source>
</reference>
<dbReference type="GO" id="GO:0032259">
    <property type="term" value="P:methylation"/>
    <property type="evidence" value="ECO:0007669"/>
    <property type="project" value="UniProtKB-KW"/>
</dbReference>
<evidence type="ECO:0000256" key="6">
    <source>
        <dbReference type="PIRSR" id="PIRSR003085-1"/>
    </source>
</evidence>
<reference evidence="7 8" key="6">
    <citation type="journal article" date="2011" name="Appl. Environ. Microbiol.">
        <title>Involvement of the azorhizobial chromosome partition gene (parA) in the onset of bacteroid differentiation during Sesbania rostrata stem nodule development.</title>
        <authorList>
            <person name="Liu CT."/>
            <person name="Lee KB."/>
            <person name="Wang YS."/>
            <person name="Peng MH."/>
            <person name="Lee KT."/>
            <person name="Suzuki S."/>
            <person name="Suzuki T."/>
            <person name="Oyaizu H."/>
        </authorList>
    </citation>
    <scope>NUCLEOTIDE SEQUENCE [LARGE SCALE GENOMIC DNA]</scope>
    <source>
        <strain evidence="8">ATCC 43989 / DSM 5975 / JCM 20966 / LMG 6465 / NBRC 14845 / NCIMB 13405 / ORS 571</strain>
    </source>
</reference>
<keyword evidence="3" id="KW-0808">Transferase</keyword>
<keyword evidence="5" id="KW-0443">Lipid metabolism</keyword>
<feature type="active site" evidence="6">
    <location>
        <position position="389"/>
    </location>
</feature>
<dbReference type="CDD" id="cd02440">
    <property type="entry name" value="AdoMet_MTases"/>
    <property type="match status" value="1"/>
</dbReference>
<dbReference type="InterPro" id="IPR050723">
    <property type="entry name" value="CFA/CMAS"/>
</dbReference>
<keyword evidence="8" id="KW-1185">Reference proteome</keyword>
<comment type="similarity">
    <text evidence="1">Belongs to the CFA/CMAS family.</text>
</comment>
<reference evidence="7 8" key="3">
    <citation type="journal article" date="2008" name="BMC Genomics">
        <title>The genome of the versatile nitrogen fixer Azorhizobium caulinodans ORS571.</title>
        <authorList>
            <person name="Lee KB."/>
            <person name="Backer P.D."/>
            <person name="Aono T."/>
            <person name="Liu CT."/>
            <person name="Suzuki S."/>
            <person name="Suzuki T."/>
            <person name="Kaneko T."/>
            <person name="Yamada M."/>
            <person name="Tabata S."/>
            <person name="Kupfer D.M."/>
            <person name="Najar F.Z."/>
            <person name="Wiley G.B."/>
            <person name="Roe B."/>
            <person name="Binnewies T.T."/>
            <person name="Ussery D.W."/>
            <person name="D'Haeze W."/>
            <person name="Herder J.D."/>
            <person name="Gevers D."/>
            <person name="Vereecke D."/>
            <person name="Holsters M."/>
            <person name="Oyaizu H."/>
        </authorList>
    </citation>
    <scope>NUCLEOTIDE SEQUENCE [LARGE SCALE GENOMIC DNA]</scope>
    <source>
        <strain evidence="8">ATCC 43989 / DSM 5975 / JCM 20966 / LMG 6465 / NBRC 14845 / NCIMB 13405 / ORS 571</strain>
    </source>
</reference>
<keyword evidence="2" id="KW-0489">Methyltransferase</keyword>
<evidence type="ECO:0000256" key="2">
    <source>
        <dbReference type="ARBA" id="ARBA00022603"/>
    </source>
</evidence>
<dbReference type="Proteomes" id="UP000000270">
    <property type="component" value="Chromosome"/>
</dbReference>
<reference evidence="7 8" key="5">
    <citation type="journal article" date="2010" name="Appl. Environ. Microbiol.">
        <title>phrR-like gene praR of Azorhizobium caulinodans ORS571 is essential for symbiosis with Sesbania rostrata and is involved in expression of reb genes.</title>
        <authorList>
            <person name="Akiba N."/>
            <person name="Aono T."/>
            <person name="Toyazaki H."/>
            <person name="Sato S."/>
            <person name="Oyaizu H."/>
        </authorList>
    </citation>
    <scope>NUCLEOTIDE SEQUENCE [LARGE SCALE GENOMIC DNA]</scope>
    <source>
        <strain evidence="8">ATCC 43989 / DSM 5975 / JCM 20966 / LMG 6465 / NBRC 14845 / NCIMB 13405 / ORS 571</strain>
    </source>
</reference>
<dbReference type="EMBL" id="AP009384">
    <property type="protein sequence ID" value="BAF88436.1"/>
    <property type="molecule type" value="Genomic_DNA"/>
</dbReference>
<organism evidence="7 8">
    <name type="scientific">Azorhizobium caulinodans (strain ATCC 43989 / DSM 5975 / JCM 20966 / LMG 6465 / NBRC 14845 / NCIMB 13405 / ORS 571)</name>
    <dbReference type="NCBI Taxonomy" id="438753"/>
    <lineage>
        <taxon>Bacteria</taxon>
        <taxon>Pseudomonadati</taxon>
        <taxon>Pseudomonadota</taxon>
        <taxon>Alphaproteobacteria</taxon>
        <taxon>Hyphomicrobiales</taxon>
        <taxon>Xanthobacteraceae</taxon>
        <taxon>Azorhizobium</taxon>
    </lineage>
</organism>
<evidence type="ECO:0000256" key="1">
    <source>
        <dbReference type="ARBA" id="ARBA00010815"/>
    </source>
</evidence>
<sequence length="407" mass="45447">MSVESEHRGAVVSREAPARGIGPFILKRLLSRLSRGRLTVILPSGGRIESAMRAPGPEATLVLHNWRTFRRFAARGQVGFAEAYMAGEWSSSDPAALIELAAINIERLEAALSGFWPVRLARRLTHARRANTKKGSRKNISFHYDLGNDFYRLWLDPSMTYSSAIFEPPTLSLEEAQDAKLARIGSWLDIGAAGTRILEIGCGWGALASKLAHMGAHVTGLTLSKEQLAFAQERIAREGMAERVDLRLQDYRDVVGQFDRIVSIEMLEAVGEQYWPVYFGAIKKHLVPGGVAVLQGITIDEPRYEGYRANPDFIQHYIFPGGMLPTKEIMAAQAKAAGLVLEKVESFGLSYAMTLAEWRRRFLAAWPAIEKMGFDTTFKRLWEYYLAYCEGGFRAGVIDVSLYRLRA</sequence>
<dbReference type="eggNOG" id="COG2230">
    <property type="taxonomic scope" value="Bacteria"/>
</dbReference>
<reference evidence="8" key="2">
    <citation type="submission" date="2007-04" db="EMBL/GenBank/DDBJ databases">
        <title>Complete genome sequence of the nitrogen-fixing bacterium Azorhizobium caulinodans ORS571.</title>
        <authorList>
            <person name="Lee K.B."/>
            <person name="Backer P.D."/>
            <person name="Aono T."/>
            <person name="Liu C.T."/>
            <person name="Suzuki S."/>
            <person name="Suzuki T."/>
            <person name="Kaneko T."/>
            <person name="Yamada M."/>
            <person name="Tabata S."/>
            <person name="Kupfer D.M."/>
            <person name="Najar F.Z."/>
            <person name="Wiley G.B."/>
            <person name="Roe B."/>
            <person name="Binnewies T."/>
            <person name="Ussery D."/>
            <person name="Vereecke D."/>
            <person name="Gevers D."/>
            <person name="Holsters M."/>
            <person name="Oyaizu H."/>
        </authorList>
    </citation>
    <scope>NUCLEOTIDE SEQUENCE [LARGE SCALE GENOMIC DNA]</scope>
    <source>
        <strain evidence="8">ATCC 43989 / DSM 5975 / JCM 20966 / LMG 6465 / NBRC 14845 / NCIMB 13405 / ORS 571</strain>
    </source>
</reference>
<dbReference type="HOGENOM" id="CLU_026434_0_2_5"/>